<sequence length="127" mass="13646">MSQQPEPEAGRRAPGGTVDALDRHELRRRVVDRVIDAGGEVSMATVSDGMVLVRGRVGCRSEVAMLERELRDLPGVTQLDLRLGYDIDDIDEMGGMGDMDDAPTTPPTPTPTPPSPTPPSRTERGAP</sequence>
<comment type="caution">
    <text evidence="2">The sequence shown here is derived from an EMBL/GenBank/DDBJ whole genome shotgun (WGS) entry which is preliminary data.</text>
</comment>
<evidence type="ECO:0000256" key="1">
    <source>
        <dbReference type="SAM" id="MobiDB-lite"/>
    </source>
</evidence>
<evidence type="ECO:0000313" key="2">
    <source>
        <dbReference type="EMBL" id="GAA2008864.1"/>
    </source>
</evidence>
<accession>A0ABN2TGP1</accession>
<dbReference type="EMBL" id="BAAAQM010000113">
    <property type="protein sequence ID" value="GAA2008864.1"/>
    <property type="molecule type" value="Genomic_DNA"/>
</dbReference>
<protein>
    <recommendedName>
        <fullName evidence="4">BON domain-containing protein</fullName>
    </recommendedName>
</protein>
<feature type="region of interest" description="Disordered" evidence="1">
    <location>
        <begin position="91"/>
        <end position="127"/>
    </location>
</feature>
<name>A0ABN2TGP1_9ACTN</name>
<feature type="region of interest" description="Disordered" evidence="1">
    <location>
        <begin position="1"/>
        <end position="23"/>
    </location>
</feature>
<dbReference type="RefSeq" id="WP_344663290.1">
    <property type="nucleotide sequence ID" value="NZ_BAAAQM010000113.1"/>
</dbReference>
<proteinExistence type="predicted"/>
<dbReference type="Proteomes" id="UP001499854">
    <property type="component" value="Unassembled WGS sequence"/>
</dbReference>
<reference evidence="2 3" key="1">
    <citation type="journal article" date="2019" name="Int. J. Syst. Evol. Microbiol.">
        <title>The Global Catalogue of Microorganisms (GCM) 10K type strain sequencing project: providing services to taxonomists for standard genome sequencing and annotation.</title>
        <authorList>
            <consortium name="The Broad Institute Genomics Platform"/>
            <consortium name="The Broad Institute Genome Sequencing Center for Infectious Disease"/>
            <person name="Wu L."/>
            <person name="Ma J."/>
        </authorList>
    </citation>
    <scope>NUCLEOTIDE SEQUENCE [LARGE SCALE GENOMIC DNA]</scope>
    <source>
        <strain evidence="2 3">JCM 16013</strain>
    </source>
</reference>
<keyword evidence="3" id="KW-1185">Reference proteome</keyword>
<gene>
    <name evidence="2" type="ORF">GCM10009838_88760</name>
</gene>
<feature type="compositionally biased region" description="Pro residues" evidence="1">
    <location>
        <begin position="104"/>
        <end position="119"/>
    </location>
</feature>
<evidence type="ECO:0008006" key="4">
    <source>
        <dbReference type="Google" id="ProtNLM"/>
    </source>
</evidence>
<evidence type="ECO:0000313" key="3">
    <source>
        <dbReference type="Proteomes" id="UP001499854"/>
    </source>
</evidence>
<organism evidence="2 3">
    <name type="scientific">Catenulispora subtropica</name>
    <dbReference type="NCBI Taxonomy" id="450798"/>
    <lineage>
        <taxon>Bacteria</taxon>
        <taxon>Bacillati</taxon>
        <taxon>Actinomycetota</taxon>
        <taxon>Actinomycetes</taxon>
        <taxon>Catenulisporales</taxon>
        <taxon>Catenulisporaceae</taxon>
        <taxon>Catenulispora</taxon>
    </lineage>
</organism>